<keyword evidence="1" id="KW-1133">Transmembrane helix</keyword>
<feature type="transmembrane region" description="Helical" evidence="1">
    <location>
        <begin position="12"/>
        <end position="34"/>
    </location>
</feature>
<sequence length="65" mass="7249">MNFDKLYTFLKLLVANIVGIFFLLGLITVNIAAYIGYGTVIGLIVTGSFLILIALIIDRESQERR</sequence>
<keyword evidence="1" id="KW-0472">Membrane</keyword>
<dbReference type="AlphaFoldDB" id="A0A2A4GUN8"/>
<dbReference type="RefSeq" id="WP_096638173.1">
    <property type="nucleotide sequence ID" value="NZ_MWUU01000018.1"/>
</dbReference>
<accession>A0A2A4GUN8</accession>
<evidence type="ECO:0000313" key="3">
    <source>
        <dbReference type="Proteomes" id="UP000218335"/>
    </source>
</evidence>
<dbReference type="Proteomes" id="UP000218335">
    <property type="component" value="Unassembled WGS sequence"/>
</dbReference>
<evidence type="ECO:0008006" key="4">
    <source>
        <dbReference type="Google" id="ProtNLM"/>
    </source>
</evidence>
<dbReference type="EMBL" id="MWUU01000018">
    <property type="protein sequence ID" value="PCF54155.1"/>
    <property type="molecule type" value="Genomic_DNA"/>
</dbReference>
<evidence type="ECO:0000313" key="2">
    <source>
        <dbReference type="EMBL" id="PCF54155.1"/>
    </source>
</evidence>
<feature type="transmembrane region" description="Helical" evidence="1">
    <location>
        <begin position="40"/>
        <end position="57"/>
    </location>
</feature>
<name>A0A2A4GUN8_9STAP</name>
<comment type="caution">
    <text evidence="2">The sequence shown here is derived from an EMBL/GenBank/DDBJ whole genome shotgun (WGS) entry which is preliminary data.</text>
</comment>
<gene>
    <name evidence="2" type="ORF">B5C08_11415</name>
</gene>
<protein>
    <recommendedName>
        <fullName evidence="4">DUF1056 domain-containing protein</fullName>
    </recommendedName>
</protein>
<proteinExistence type="predicted"/>
<keyword evidence="1" id="KW-0812">Transmembrane</keyword>
<organism evidence="2 3">
    <name type="scientific">Staphylococcus delphini</name>
    <dbReference type="NCBI Taxonomy" id="53344"/>
    <lineage>
        <taxon>Bacteria</taxon>
        <taxon>Bacillati</taxon>
        <taxon>Bacillota</taxon>
        <taxon>Bacilli</taxon>
        <taxon>Bacillales</taxon>
        <taxon>Staphylococcaceae</taxon>
        <taxon>Staphylococcus</taxon>
        <taxon>Staphylococcus intermedius group</taxon>
    </lineage>
</organism>
<evidence type="ECO:0000256" key="1">
    <source>
        <dbReference type="SAM" id="Phobius"/>
    </source>
</evidence>
<reference evidence="2 3" key="1">
    <citation type="journal article" date="2017" name="PLoS ONE">
        <title>Development of a real-time PCR for detection of Staphylococcus pseudintermedius using a novel automated comparison of whole-genome sequences.</title>
        <authorList>
            <person name="Verstappen K.M."/>
            <person name="Huijbregts L."/>
            <person name="Spaninks M."/>
            <person name="Wagenaar J.A."/>
            <person name="Fluit A.C."/>
            <person name="Duim B."/>
        </authorList>
    </citation>
    <scope>NUCLEOTIDE SEQUENCE [LARGE SCALE GENOMIC DNA]</scope>
    <source>
        <strain evidence="2 3">215070706401-1</strain>
    </source>
</reference>